<dbReference type="InterPro" id="IPR053135">
    <property type="entry name" value="AKR2_Oxidoreductase"/>
</dbReference>
<accession>A0A644W7R1</accession>
<proteinExistence type="predicted"/>
<evidence type="ECO:0000313" key="2">
    <source>
        <dbReference type="EMBL" id="MPL99864.1"/>
    </source>
</evidence>
<dbReference type="GO" id="GO:0016491">
    <property type="term" value="F:oxidoreductase activity"/>
    <property type="evidence" value="ECO:0007669"/>
    <property type="project" value="InterPro"/>
</dbReference>
<dbReference type="Pfam" id="PF00248">
    <property type="entry name" value="Aldo_ket_red"/>
    <property type="match status" value="1"/>
</dbReference>
<dbReference type="PANTHER" id="PTHR43312:SF1">
    <property type="entry name" value="NADP-DEPENDENT OXIDOREDUCTASE DOMAIN-CONTAINING PROTEIN"/>
    <property type="match status" value="1"/>
</dbReference>
<dbReference type="PANTHER" id="PTHR43312">
    <property type="entry name" value="D-THREO-ALDOSE 1-DEHYDROGENASE"/>
    <property type="match status" value="1"/>
</dbReference>
<protein>
    <recommendedName>
        <fullName evidence="1">NADP-dependent oxidoreductase domain-containing protein</fullName>
    </recommendedName>
</protein>
<dbReference type="SUPFAM" id="SSF51430">
    <property type="entry name" value="NAD(P)-linked oxidoreductase"/>
    <property type="match status" value="1"/>
</dbReference>
<dbReference type="InterPro" id="IPR036812">
    <property type="entry name" value="NAD(P)_OxRdtase_dom_sf"/>
</dbReference>
<organism evidence="2">
    <name type="scientific">bioreactor metagenome</name>
    <dbReference type="NCBI Taxonomy" id="1076179"/>
    <lineage>
        <taxon>unclassified sequences</taxon>
        <taxon>metagenomes</taxon>
        <taxon>ecological metagenomes</taxon>
    </lineage>
</organism>
<dbReference type="InterPro" id="IPR023210">
    <property type="entry name" value="NADP_OxRdtase_dom"/>
</dbReference>
<gene>
    <name evidence="2" type="ORF">SDC9_46085</name>
</gene>
<dbReference type="Gene3D" id="3.20.20.100">
    <property type="entry name" value="NADP-dependent oxidoreductase domain"/>
    <property type="match status" value="1"/>
</dbReference>
<dbReference type="CDD" id="cd19100">
    <property type="entry name" value="AKR_unchar"/>
    <property type="match status" value="1"/>
</dbReference>
<dbReference type="AlphaFoldDB" id="A0A644W7R1"/>
<sequence>MDYKEFGRTAHCSSRVIFGAAALGEVTQQEADRTLGLLLDHGINHIDTARSYGESELRIGPWMKQRRSAFFLASKTGMRTKAEALEELKQTLDRLKTDHLDLWQLHFLVDAQEWEAAMAEGGALEAAMEAKKQGLVRFIGVTGHGVDAPKAHLKSLEVYDFDAVLLPYNYTMLQNPVYNADMAQLLEVCSKRNVAVQTIKSLARGAYNPNEKTFATWYDALSDESSIEKAVHYVLSNEQLFLNSTGDIDLLPLLLKAAEKPIVRPTEEEMKTLVEKEGMKALFV</sequence>
<reference evidence="2" key="1">
    <citation type="submission" date="2019-08" db="EMBL/GenBank/DDBJ databases">
        <authorList>
            <person name="Kucharzyk K."/>
            <person name="Murdoch R.W."/>
            <person name="Higgins S."/>
            <person name="Loffler F."/>
        </authorList>
    </citation>
    <scope>NUCLEOTIDE SEQUENCE</scope>
</reference>
<dbReference type="PRINTS" id="PR00069">
    <property type="entry name" value="ALDKETRDTASE"/>
</dbReference>
<dbReference type="EMBL" id="VSSQ01000693">
    <property type="protein sequence ID" value="MPL99864.1"/>
    <property type="molecule type" value="Genomic_DNA"/>
</dbReference>
<feature type="domain" description="NADP-dependent oxidoreductase" evidence="1">
    <location>
        <begin position="16"/>
        <end position="213"/>
    </location>
</feature>
<name>A0A644W7R1_9ZZZZ</name>
<dbReference type="InterPro" id="IPR020471">
    <property type="entry name" value="AKR"/>
</dbReference>
<comment type="caution">
    <text evidence="2">The sequence shown here is derived from an EMBL/GenBank/DDBJ whole genome shotgun (WGS) entry which is preliminary data.</text>
</comment>
<evidence type="ECO:0000259" key="1">
    <source>
        <dbReference type="Pfam" id="PF00248"/>
    </source>
</evidence>